<accession>A0AB35U2N1</accession>
<proteinExistence type="predicted"/>
<evidence type="ECO:0000313" key="2">
    <source>
        <dbReference type="Proteomes" id="UP001286174"/>
    </source>
</evidence>
<dbReference type="AlphaFoldDB" id="A0AB35U2N1"/>
<name>A0AB35U2N1_9FIRM</name>
<reference evidence="1 2" key="1">
    <citation type="submission" date="2022-03" db="EMBL/GenBank/DDBJ databases">
        <title>Novel taxa within the pig intestine.</title>
        <authorList>
            <person name="Wylensek D."/>
            <person name="Bishof K."/>
            <person name="Afrizal A."/>
            <person name="Clavel T."/>
        </authorList>
    </citation>
    <scope>NUCLEOTIDE SEQUENCE [LARGE SCALE GENOMIC DNA]</scope>
    <source>
        <strain evidence="1 2">CLA-KB-P133</strain>
    </source>
</reference>
<protein>
    <submittedName>
        <fullName evidence="1">Uncharacterized protein</fullName>
    </submittedName>
</protein>
<evidence type="ECO:0000313" key="1">
    <source>
        <dbReference type="EMBL" id="MDX8419184.1"/>
    </source>
</evidence>
<sequence>MNMEEISKKLAGSPDGIWVDYNRGTFLFIVKDRVWQKDELHSAAHREVTVSFVSKGILDLFVLTIDDCLEPSDMPLCMKEADAGMIASMNETSQFRWQIVLADEHSRVLLSREGSFSAHDSAAMKKILLDRLNQDYSTEDFDHAYEKNAARYEPYMLEEQAVFTERSK</sequence>
<dbReference type="RefSeq" id="WP_370595678.1">
    <property type="nucleotide sequence ID" value="NZ_JALBUR010000006.1"/>
</dbReference>
<organism evidence="1 2">
    <name type="scientific">Grylomicrobium aquisgranensis</name>
    <dbReference type="NCBI Taxonomy" id="2926318"/>
    <lineage>
        <taxon>Bacteria</taxon>
        <taxon>Bacillati</taxon>
        <taxon>Bacillota</taxon>
        <taxon>Erysipelotrichia</taxon>
        <taxon>Erysipelotrichales</taxon>
        <taxon>Erysipelotrichaceae</taxon>
        <taxon>Grylomicrobium</taxon>
    </lineage>
</organism>
<gene>
    <name evidence="1" type="ORF">MOZ60_03645</name>
</gene>
<comment type="caution">
    <text evidence="1">The sequence shown here is derived from an EMBL/GenBank/DDBJ whole genome shotgun (WGS) entry which is preliminary data.</text>
</comment>
<dbReference type="EMBL" id="JALBUR010000006">
    <property type="protein sequence ID" value="MDX8419184.1"/>
    <property type="molecule type" value="Genomic_DNA"/>
</dbReference>
<dbReference type="Proteomes" id="UP001286174">
    <property type="component" value="Unassembled WGS sequence"/>
</dbReference>
<keyword evidence="2" id="KW-1185">Reference proteome</keyword>